<sequence>MLHGLRELEVPAVVISDFWNVSSPAPFLSIFNSLFLFHIYLLSCFLPPSFILPQAKIYANTPFLSNRLVQ</sequence>
<evidence type="ECO:0000256" key="1">
    <source>
        <dbReference type="SAM" id="Phobius"/>
    </source>
</evidence>
<keyword evidence="1" id="KW-0472">Membrane</keyword>
<feature type="transmembrane region" description="Helical" evidence="1">
    <location>
        <begin position="27"/>
        <end position="46"/>
    </location>
</feature>
<dbReference type="Proteomes" id="UP000308652">
    <property type="component" value="Unassembled WGS sequence"/>
</dbReference>
<name>A0A5C3LJN1_9AGAR</name>
<evidence type="ECO:0000313" key="2">
    <source>
        <dbReference type="EMBL" id="TFK32136.1"/>
    </source>
</evidence>
<accession>A0A5C3LJN1</accession>
<dbReference type="EMBL" id="ML213685">
    <property type="protein sequence ID" value="TFK32136.1"/>
    <property type="molecule type" value="Genomic_DNA"/>
</dbReference>
<reference evidence="2 3" key="1">
    <citation type="journal article" date="2019" name="Nat. Ecol. Evol.">
        <title>Megaphylogeny resolves global patterns of mushroom evolution.</title>
        <authorList>
            <person name="Varga T."/>
            <person name="Krizsan K."/>
            <person name="Foldi C."/>
            <person name="Dima B."/>
            <person name="Sanchez-Garcia M."/>
            <person name="Sanchez-Ramirez S."/>
            <person name="Szollosi G.J."/>
            <person name="Szarkandi J.G."/>
            <person name="Papp V."/>
            <person name="Albert L."/>
            <person name="Andreopoulos W."/>
            <person name="Angelini C."/>
            <person name="Antonin V."/>
            <person name="Barry K.W."/>
            <person name="Bougher N.L."/>
            <person name="Buchanan P."/>
            <person name="Buyck B."/>
            <person name="Bense V."/>
            <person name="Catcheside P."/>
            <person name="Chovatia M."/>
            <person name="Cooper J."/>
            <person name="Damon W."/>
            <person name="Desjardin D."/>
            <person name="Finy P."/>
            <person name="Geml J."/>
            <person name="Haridas S."/>
            <person name="Hughes K."/>
            <person name="Justo A."/>
            <person name="Karasinski D."/>
            <person name="Kautmanova I."/>
            <person name="Kiss B."/>
            <person name="Kocsube S."/>
            <person name="Kotiranta H."/>
            <person name="LaButti K.M."/>
            <person name="Lechner B.E."/>
            <person name="Liimatainen K."/>
            <person name="Lipzen A."/>
            <person name="Lukacs Z."/>
            <person name="Mihaltcheva S."/>
            <person name="Morgado L.N."/>
            <person name="Niskanen T."/>
            <person name="Noordeloos M.E."/>
            <person name="Ohm R.A."/>
            <person name="Ortiz-Santana B."/>
            <person name="Ovrebo C."/>
            <person name="Racz N."/>
            <person name="Riley R."/>
            <person name="Savchenko A."/>
            <person name="Shiryaev A."/>
            <person name="Soop K."/>
            <person name="Spirin V."/>
            <person name="Szebenyi C."/>
            <person name="Tomsovsky M."/>
            <person name="Tulloss R.E."/>
            <person name="Uehling J."/>
            <person name="Grigoriev I.V."/>
            <person name="Vagvolgyi C."/>
            <person name="Papp T."/>
            <person name="Martin F.M."/>
            <person name="Miettinen O."/>
            <person name="Hibbett D.S."/>
            <person name="Nagy L.G."/>
        </authorList>
    </citation>
    <scope>NUCLEOTIDE SEQUENCE [LARGE SCALE GENOMIC DNA]</scope>
    <source>
        <strain evidence="2 3">CBS 166.37</strain>
    </source>
</reference>
<dbReference type="AlphaFoldDB" id="A0A5C3LJN1"/>
<gene>
    <name evidence="2" type="ORF">BDQ12DRAFT_692932</name>
</gene>
<proteinExistence type="predicted"/>
<keyword evidence="1" id="KW-0812">Transmembrane</keyword>
<keyword evidence="1" id="KW-1133">Transmembrane helix</keyword>
<protein>
    <submittedName>
        <fullName evidence="2">Uncharacterized protein</fullName>
    </submittedName>
</protein>
<evidence type="ECO:0000313" key="3">
    <source>
        <dbReference type="Proteomes" id="UP000308652"/>
    </source>
</evidence>
<organism evidence="2 3">
    <name type="scientific">Crucibulum laeve</name>
    <dbReference type="NCBI Taxonomy" id="68775"/>
    <lineage>
        <taxon>Eukaryota</taxon>
        <taxon>Fungi</taxon>
        <taxon>Dikarya</taxon>
        <taxon>Basidiomycota</taxon>
        <taxon>Agaricomycotina</taxon>
        <taxon>Agaricomycetes</taxon>
        <taxon>Agaricomycetidae</taxon>
        <taxon>Agaricales</taxon>
        <taxon>Agaricineae</taxon>
        <taxon>Nidulariaceae</taxon>
        <taxon>Crucibulum</taxon>
    </lineage>
</organism>
<keyword evidence="3" id="KW-1185">Reference proteome</keyword>